<dbReference type="PROSITE" id="PS50901">
    <property type="entry name" value="FTSK"/>
    <property type="match status" value="1"/>
</dbReference>
<dbReference type="Gene3D" id="3.40.50.300">
    <property type="entry name" value="P-loop containing nucleotide triphosphate hydrolases"/>
    <property type="match status" value="1"/>
</dbReference>
<accession>A0ABV5Z2E4</accession>
<keyword evidence="10" id="KW-1185">Reference proteome</keyword>
<feature type="binding site" evidence="6">
    <location>
        <begin position="360"/>
        <end position="367"/>
    </location>
    <ligand>
        <name>ATP</name>
        <dbReference type="ChEBI" id="CHEBI:30616"/>
    </ligand>
</feature>
<dbReference type="Proteomes" id="UP001589740">
    <property type="component" value="Unassembled WGS sequence"/>
</dbReference>
<organism evidence="9 10">
    <name type="scientific">Salinicoccus siamensis</name>
    <dbReference type="NCBI Taxonomy" id="381830"/>
    <lineage>
        <taxon>Bacteria</taxon>
        <taxon>Bacillati</taxon>
        <taxon>Bacillota</taxon>
        <taxon>Bacilli</taxon>
        <taxon>Bacillales</taxon>
        <taxon>Staphylococcaceae</taxon>
        <taxon>Salinicoccus</taxon>
    </lineage>
</organism>
<dbReference type="Gene3D" id="3.30.980.40">
    <property type="match status" value="1"/>
</dbReference>
<reference evidence="9 10" key="1">
    <citation type="submission" date="2024-09" db="EMBL/GenBank/DDBJ databases">
        <authorList>
            <person name="Sun Q."/>
            <person name="Mori K."/>
        </authorList>
    </citation>
    <scope>NUCLEOTIDE SEQUENCE [LARGE SCALE GENOMIC DNA]</scope>
    <source>
        <strain evidence="9 10">JCM 12822</strain>
    </source>
</reference>
<feature type="region of interest" description="Disordered" evidence="7">
    <location>
        <begin position="1"/>
        <end position="215"/>
    </location>
</feature>
<evidence type="ECO:0000259" key="8">
    <source>
        <dbReference type="PROSITE" id="PS50901"/>
    </source>
</evidence>
<comment type="similarity">
    <text evidence="2">Belongs to the FtsK/SpoIIIE/SftA family.</text>
</comment>
<dbReference type="Pfam" id="PF17854">
    <property type="entry name" value="FtsK_alpha"/>
    <property type="match status" value="1"/>
</dbReference>
<dbReference type="PANTHER" id="PTHR22683">
    <property type="entry name" value="SPORULATION PROTEIN RELATED"/>
    <property type="match status" value="1"/>
</dbReference>
<comment type="subcellular location">
    <subcellularLocation>
        <location evidence="1">Membrane</location>
        <topology evidence="1">Multi-pass membrane protein</topology>
    </subcellularLocation>
</comment>
<evidence type="ECO:0000313" key="10">
    <source>
        <dbReference type="Proteomes" id="UP001589740"/>
    </source>
</evidence>
<evidence type="ECO:0000256" key="2">
    <source>
        <dbReference type="ARBA" id="ARBA00006474"/>
    </source>
</evidence>
<dbReference type="InterPro" id="IPR041027">
    <property type="entry name" value="FtsK_alpha"/>
</dbReference>
<keyword evidence="5" id="KW-0238">DNA-binding</keyword>
<feature type="domain" description="FtsK" evidence="8">
    <location>
        <begin position="343"/>
        <end position="527"/>
    </location>
</feature>
<feature type="compositionally biased region" description="Basic and acidic residues" evidence="7">
    <location>
        <begin position="90"/>
        <end position="110"/>
    </location>
</feature>
<keyword evidence="3 6" id="KW-0547">Nucleotide-binding</keyword>
<feature type="compositionally biased region" description="Polar residues" evidence="7">
    <location>
        <begin position="156"/>
        <end position="183"/>
    </location>
</feature>
<feature type="compositionally biased region" description="Basic residues" evidence="7">
    <location>
        <begin position="1"/>
        <end position="10"/>
    </location>
</feature>
<dbReference type="InterPro" id="IPR002543">
    <property type="entry name" value="FtsK_dom"/>
</dbReference>
<evidence type="ECO:0000256" key="6">
    <source>
        <dbReference type="PROSITE-ProRule" id="PRU00289"/>
    </source>
</evidence>
<feature type="compositionally biased region" description="Basic and acidic residues" evidence="7">
    <location>
        <begin position="11"/>
        <end position="53"/>
    </location>
</feature>
<feature type="compositionally biased region" description="Basic and acidic residues" evidence="7">
    <location>
        <begin position="118"/>
        <end position="128"/>
    </location>
</feature>
<dbReference type="InterPro" id="IPR050206">
    <property type="entry name" value="FtsK/SpoIIIE/SftA"/>
</dbReference>
<name>A0ABV5Z2E4_9STAP</name>
<evidence type="ECO:0000256" key="3">
    <source>
        <dbReference type="ARBA" id="ARBA00022741"/>
    </source>
</evidence>
<dbReference type="RefSeq" id="WP_380569321.1">
    <property type="nucleotide sequence ID" value="NZ_JBHMAH010000004.1"/>
</dbReference>
<dbReference type="PANTHER" id="PTHR22683:SF41">
    <property type="entry name" value="DNA TRANSLOCASE FTSK"/>
    <property type="match status" value="1"/>
</dbReference>
<evidence type="ECO:0000256" key="7">
    <source>
        <dbReference type="SAM" id="MobiDB-lite"/>
    </source>
</evidence>
<dbReference type="Pfam" id="PF01580">
    <property type="entry name" value="FtsK_SpoIIIE"/>
    <property type="match status" value="1"/>
</dbReference>
<evidence type="ECO:0000313" key="9">
    <source>
        <dbReference type="EMBL" id="MFB9859684.1"/>
    </source>
</evidence>
<keyword evidence="4 6" id="KW-0067">ATP-binding</keyword>
<dbReference type="InterPro" id="IPR027417">
    <property type="entry name" value="P-loop_NTPase"/>
</dbReference>
<protein>
    <submittedName>
        <fullName evidence="9">DNA translocase FtsK</fullName>
    </submittedName>
</protein>
<comment type="caution">
    <text evidence="9">The sequence shown here is derived from an EMBL/GenBank/DDBJ whole genome shotgun (WGS) entry which is preliminary data.</text>
</comment>
<evidence type="ECO:0000256" key="4">
    <source>
        <dbReference type="ARBA" id="ARBA00022840"/>
    </source>
</evidence>
<proteinExistence type="inferred from homology"/>
<sequence length="573" mass="65230">MDRGRRRRRFSRDFEDDRNPSGEKFRFPLDLDDGVKDNESRSDDFDEPSKDLIRQQQQKILLDEHNSRKRRPSKFTISKAREVPSAIHGTKKDVAKDQKEESEAKEKKDGGYVSPLVEELKRQREERARRQKKKAKNRNNQYQGPLQKKGMRTASGKLTYSSAGENDGNGSDEQNTGKASTPFNVIMTPYDKKKSQSAPNRSVKRSGPKNTLPPLEILGQQQDAQYELRDEGLGDVIVSAFQAIGVPTRLRDVKTNGVTARYELSLDRNFRLNVVGKLKEHLLPYLPFDDMKIIAPITGTSNIGIEFMLPEPYPISFATLFTSSSLKLRKNDYKFVMGKTVDDQIFSFLLPKAGHILLYGGNDTETSSVIDNILVSLLMNHSPDELRIHVASDKTHYDAYKDLPHMFSAQKPIGDNTVLEDVLNELNNRHNQFRRANVRNLSSYNQRVSNDAKKSVIAVVIDDLSDLFEYNNPEAIRAIVQLLKKGKPLGMHLILNHSRSDVGIRFELLQQMQTRLSFRDEKSKVIDGSNELAEGNDMLVQIPISNQPVRVNAGILTPEIKQRIFSHIKEMRK</sequence>
<evidence type="ECO:0000256" key="5">
    <source>
        <dbReference type="ARBA" id="ARBA00023125"/>
    </source>
</evidence>
<gene>
    <name evidence="9" type="ORF">ACFFLE_00995</name>
</gene>
<dbReference type="EMBL" id="JBHMAH010000004">
    <property type="protein sequence ID" value="MFB9859684.1"/>
    <property type="molecule type" value="Genomic_DNA"/>
</dbReference>
<evidence type="ECO:0000256" key="1">
    <source>
        <dbReference type="ARBA" id="ARBA00004141"/>
    </source>
</evidence>